<reference evidence="2 3" key="1">
    <citation type="submission" date="2018-08" db="EMBL/GenBank/DDBJ databases">
        <title>Sequencing the genomes of 1000 actinobacteria strains.</title>
        <authorList>
            <person name="Klenk H.-P."/>
        </authorList>
    </citation>
    <scope>NUCLEOTIDE SEQUENCE [LARGE SCALE GENOMIC DNA]</scope>
    <source>
        <strain evidence="2 3">DSM 43927</strain>
    </source>
</reference>
<sequence length="131" mass="14032">MDITEAMVRSYAAAVTTALREAGHQADDPFIDDQSALISIPDAFTDEGGRGGLALMWQPTHGWDAGVVTHGALNTRRITMHTDLRLGVVPEPKVVLRAMTTILEDGFLRAGRIMPDAPSVAEELAAYMNGG</sequence>
<dbReference type="Pfam" id="PF19809">
    <property type="entry name" value="DUF6292"/>
    <property type="match status" value="1"/>
</dbReference>
<name>A0A3D9T6R7_9ACTN</name>
<dbReference type="InterPro" id="IPR046259">
    <property type="entry name" value="DUF6292"/>
</dbReference>
<evidence type="ECO:0000313" key="3">
    <source>
        <dbReference type="Proteomes" id="UP000256661"/>
    </source>
</evidence>
<gene>
    <name evidence="2" type="ORF">DFJ69_5907</name>
</gene>
<proteinExistence type="predicted"/>
<keyword evidence="3" id="KW-1185">Reference proteome</keyword>
<organism evidence="2 3">
    <name type="scientific">Thermomonospora umbrina</name>
    <dbReference type="NCBI Taxonomy" id="111806"/>
    <lineage>
        <taxon>Bacteria</taxon>
        <taxon>Bacillati</taxon>
        <taxon>Actinomycetota</taxon>
        <taxon>Actinomycetes</taxon>
        <taxon>Streptosporangiales</taxon>
        <taxon>Thermomonosporaceae</taxon>
        <taxon>Thermomonospora</taxon>
    </lineage>
</organism>
<accession>A0A3D9T6R7</accession>
<evidence type="ECO:0000259" key="1">
    <source>
        <dbReference type="Pfam" id="PF19809"/>
    </source>
</evidence>
<dbReference type="OrthoDB" id="3528552at2"/>
<feature type="domain" description="DUF6292" evidence="1">
    <location>
        <begin position="11"/>
        <end position="100"/>
    </location>
</feature>
<evidence type="ECO:0000313" key="2">
    <source>
        <dbReference type="EMBL" id="REF00375.1"/>
    </source>
</evidence>
<dbReference type="AlphaFoldDB" id="A0A3D9T6R7"/>
<comment type="caution">
    <text evidence="2">The sequence shown here is derived from an EMBL/GenBank/DDBJ whole genome shotgun (WGS) entry which is preliminary data.</text>
</comment>
<dbReference type="RefSeq" id="WP_116025533.1">
    <property type="nucleotide sequence ID" value="NZ_QTTT01000001.1"/>
</dbReference>
<dbReference type="EMBL" id="QTTT01000001">
    <property type="protein sequence ID" value="REF00375.1"/>
    <property type="molecule type" value="Genomic_DNA"/>
</dbReference>
<protein>
    <recommendedName>
        <fullName evidence="1">DUF6292 domain-containing protein</fullName>
    </recommendedName>
</protein>
<dbReference type="Proteomes" id="UP000256661">
    <property type="component" value="Unassembled WGS sequence"/>
</dbReference>